<evidence type="ECO:0000256" key="3">
    <source>
        <dbReference type="ARBA" id="ARBA00012663"/>
    </source>
</evidence>
<dbReference type="InterPro" id="IPR015883">
    <property type="entry name" value="Glyco_hydro_20_cat"/>
</dbReference>
<dbReference type="InterPro" id="IPR029018">
    <property type="entry name" value="Hex-like_dom2"/>
</dbReference>
<dbReference type="GO" id="GO:0016020">
    <property type="term" value="C:membrane"/>
    <property type="evidence" value="ECO:0007669"/>
    <property type="project" value="TreeGrafter"/>
</dbReference>
<dbReference type="Gene3D" id="3.30.379.10">
    <property type="entry name" value="Chitobiase/beta-hexosaminidase domain 2-like"/>
    <property type="match status" value="1"/>
</dbReference>
<dbReference type="Pfam" id="PF02838">
    <property type="entry name" value="Glyco_hydro_20b"/>
    <property type="match status" value="1"/>
</dbReference>
<dbReference type="EC" id="3.2.1.52" evidence="3"/>
<dbReference type="InterPro" id="IPR025705">
    <property type="entry name" value="Beta_hexosaminidase_sua/sub"/>
</dbReference>
<evidence type="ECO:0000313" key="10">
    <source>
        <dbReference type="Proteomes" id="UP000031408"/>
    </source>
</evidence>
<gene>
    <name evidence="9" type="ORF">OI18_11375</name>
</gene>
<evidence type="ECO:0000256" key="2">
    <source>
        <dbReference type="ARBA" id="ARBA00006285"/>
    </source>
</evidence>
<dbReference type="InterPro" id="IPR015882">
    <property type="entry name" value="HEX_bac_N"/>
</dbReference>
<dbReference type="PANTHER" id="PTHR22600">
    <property type="entry name" value="BETA-HEXOSAMINIDASE"/>
    <property type="match status" value="1"/>
</dbReference>
<feature type="active site" description="Proton donor" evidence="6">
    <location>
        <position position="284"/>
    </location>
</feature>
<reference evidence="9 10" key="1">
    <citation type="submission" date="2014-11" db="EMBL/GenBank/DDBJ databases">
        <title>Genome sequence of Flavihumibacter solisilvae 3-3.</title>
        <authorList>
            <person name="Zhou G."/>
            <person name="Li M."/>
            <person name="Wang G."/>
        </authorList>
    </citation>
    <scope>NUCLEOTIDE SEQUENCE [LARGE SCALE GENOMIC DNA]</scope>
    <source>
        <strain evidence="9 10">3-3</strain>
    </source>
</reference>
<dbReference type="Proteomes" id="UP000031408">
    <property type="component" value="Unassembled WGS sequence"/>
</dbReference>
<dbReference type="SUPFAM" id="SSF55545">
    <property type="entry name" value="beta-N-acetylhexosaminidase-like domain"/>
    <property type="match status" value="1"/>
</dbReference>
<dbReference type="RefSeq" id="WP_039139973.1">
    <property type="nucleotide sequence ID" value="NZ_JSVC01000012.1"/>
</dbReference>
<protein>
    <recommendedName>
        <fullName evidence="3">beta-N-acetylhexosaminidase</fullName>
        <ecNumber evidence="3">3.2.1.52</ecNumber>
    </recommendedName>
</protein>
<evidence type="ECO:0000256" key="5">
    <source>
        <dbReference type="ARBA" id="ARBA00023295"/>
    </source>
</evidence>
<organism evidence="9 10">
    <name type="scientific">Flavihumibacter solisilvae</name>
    <dbReference type="NCBI Taxonomy" id="1349421"/>
    <lineage>
        <taxon>Bacteria</taxon>
        <taxon>Pseudomonadati</taxon>
        <taxon>Bacteroidota</taxon>
        <taxon>Chitinophagia</taxon>
        <taxon>Chitinophagales</taxon>
        <taxon>Chitinophagaceae</taxon>
        <taxon>Flavihumibacter</taxon>
    </lineage>
</organism>
<keyword evidence="5" id="KW-0326">Glycosidase</keyword>
<dbReference type="Gene3D" id="3.20.20.80">
    <property type="entry name" value="Glycosidases"/>
    <property type="match status" value="1"/>
</dbReference>
<evidence type="ECO:0000259" key="8">
    <source>
        <dbReference type="Pfam" id="PF02838"/>
    </source>
</evidence>
<dbReference type="PRINTS" id="PR00738">
    <property type="entry name" value="GLHYDRLASE20"/>
</dbReference>
<sequence>MRVLFFIAGICSFLMSTAQVSLIPYPRSIQWHQDSFSLEHCKGIAVTDTILLKEAKRLQSEIGKFGHKLPLVMPGERSGKFITLQKQTTGLPSVEEAYMLRVDKNGIVVTAENQHGIFNGTRTLLQLLVDGKSASACEIADYPAFEWRGFMTDAARNFQSVSMLKQQIDVMAAYKMNIFHFHLTEDIAWRLQIKKYPQLTAPGNMERDKGLFYSTDEMKDLIQYCKERYITLVPEIDMPGHSGAFRRAMKTDMQTEDGIRIMKEIMGEIIDTYDLEFIHIGGDEVKIVNPDFIPTLSSYIHSKGIETIGWSPGGNLDAQTYRQLWMAEEPADTNATLIDSRHLYLNHMDPLESVVTIFHRELAGKQSGDSRHKGAILCVWHDRRVNREQDILTMNPVYPGLLAFAERSWRGGGSRQWTTVIGNPGSREYQEFAAFEKRLADHQETYFKNVPFPYRQQAAIEWKLEGPHEAGCKDSTVYGGTIILRHWWAPLVQGQLSCAKENTTWYATSRFWSDEAKIMPCWIGFNNLSRSPATDSPPLGQWDEKNSAIWVNDNPVNAPNWKQGGMKGNPETPLIDEGYEYRDPALVPFRKGWNTVRIKLPIGSFKGRDWQNPVKWMFTFVPLQ</sequence>
<keyword evidence="4" id="KW-0378">Hydrolase</keyword>
<dbReference type="STRING" id="1349421.OI18_11375"/>
<evidence type="ECO:0000256" key="4">
    <source>
        <dbReference type="ARBA" id="ARBA00022801"/>
    </source>
</evidence>
<dbReference type="Pfam" id="PF00728">
    <property type="entry name" value="Glyco_hydro_20"/>
    <property type="match status" value="1"/>
</dbReference>
<dbReference type="InterPro" id="IPR017853">
    <property type="entry name" value="GH"/>
</dbReference>
<dbReference type="GO" id="GO:0030203">
    <property type="term" value="P:glycosaminoglycan metabolic process"/>
    <property type="evidence" value="ECO:0007669"/>
    <property type="project" value="TreeGrafter"/>
</dbReference>
<proteinExistence type="inferred from homology"/>
<name>A0A0C1LGN1_9BACT</name>
<feature type="domain" description="Beta-hexosaminidase bacterial type N-terminal" evidence="8">
    <location>
        <begin position="20"/>
        <end position="142"/>
    </location>
</feature>
<evidence type="ECO:0000259" key="7">
    <source>
        <dbReference type="Pfam" id="PF00728"/>
    </source>
</evidence>
<keyword evidence="10" id="KW-1185">Reference proteome</keyword>
<feature type="domain" description="Glycoside hydrolase family 20 catalytic" evidence="7">
    <location>
        <begin position="145"/>
        <end position="251"/>
    </location>
</feature>
<accession>A0A0C1LGN1</accession>
<dbReference type="EMBL" id="JSVC01000012">
    <property type="protein sequence ID" value="KIC94473.1"/>
    <property type="molecule type" value="Genomic_DNA"/>
</dbReference>
<dbReference type="AlphaFoldDB" id="A0A0C1LGN1"/>
<dbReference type="SUPFAM" id="SSF51445">
    <property type="entry name" value="(Trans)glycosidases"/>
    <property type="match status" value="1"/>
</dbReference>
<dbReference type="PANTHER" id="PTHR22600:SF57">
    <property type="entry name" value="BETA-N-ACETYLHEXOSAMINIDASE"/>
    <property type="match status" value="1"/>
</dbReference>
<comment type="caution">
    <text evidence="9">The sequence shown here is derived from an EMBL/GenBank/DDBJ whole genome shotgun (WGS) entry which is preliminary data.</text>
</comment>
<evidence type="ECO:0000256" key="1">
    <source>
        <dbReference type="ARBA" id="ARBA00001231"/>
    </source>
</evidence>
<evidence type="ECO:0000313" key="9">
    <source>
        <dbReference type="EMBL" id="KIC94473.1"/>
    </source>
</evidence>
<evidence type="ECO:0000256" key="6">
    <source>
        <dbReference type="PIRSR" id="PIRSR625705-1"/>
    </source>
</evidence>
<dbReference type="GO" id="GO:0005975">
    <property type="term" value="P:carbohydrate metabolic process"/>
    <property type="evidence" value="ECO:0007669"/>
    <property type="project" value="InterPro"/>
</dbReference>
<dbReference type="GO" id="GO:0004563">
    <property type="term" value="F:beta-N-acetylhexosaminidase activity"/>
    <property type="evidence" value="ECO:0007669"/>
    <property type="project" value="UniProtKB-EC"/>
</dbReference>
<comment type="catalytic activity">
    <reaction evidence="1">
        <text>Hydrolysis of terminal non-reducing N-acetyl-D-hexosamine residues in N-acetyl-beta-D-hexosaminides.</text>
        <dbReference type="EC" id="3.2.1.52"/>
    </reaction>
</comment>
<comment type="similarity">
    <text evidence="2">Belongs to the glycosyl hydrolase 20 family.</text>
</comment>